<organism evidence="1 2">
    <name type="scientific">Rhodopirellula baltica (strain DSM 10527 / NCIMB 13988 / SH1)</name>
    <dbReference type="NCBI Taxonomy" id="243090"/>
    <lineage>
        <taxon>Bacteria</taxon>
        <taxon>Pseudomonadati</taxon>
        <taxon>Planctomycetota</taxon>
        <taxon>Planctomycetia</taxon>
        <taxon>Pirellulales</taxon>
        <taxon>Pirellulaceae</taxon>
        <taxon>Rhodopirellula</taxon>
    </lineage>
</organism>
<protein>
    <submittedName>
        <fullName evidence="1">Uncharacterized protein</fullName>
    </submittedName>
</protein>
<dbReference type="EMBL" id="BX294133">
    <property type="protein sequence ID" value="CAD71535.1"/>
    <property type="molecule type" value="Genomic_DNA"/>
</dbReference>
<gene>
    <name evidence="1" type="ordered locus">RB363</name>
</gene>
<dbReference type="KEGG" id="rba:RB363"/>
<dbReference type="InParanoid" id="Q7UYV6"/>
<dbReference type="AlphaFoldDB" id="Q7UYV6"/>
<dbReference type="HOGENOM" id="CLU_2571510_0_0_0"/>
<evidence type="ECO:0000313" key="2">
    <source>
        <dbReference type="Proteomes" id="UP000001025"/>
    </source>
</evidence>
<dbReference type="STRING" id="243090.RB363"/>
<keyword evidence="2" id="KW-1185">Reference proteome</keyword>
<dbReference type="EnsemblBacteria" id="CAD71535">
    <property type="protein sequence ID" value="CAD71535"/>
    <property type="gene ID" value="RB363"/>
</dbReference>
<evidence type="ECO:0000313" key="1">
    <source>
        <dbReference type="EMBL" id="CAD71535.1"/>
    </source>
</evidence>
<reference evidence="1 2" key="1">
    <citation type="journal article" date="2003" name="Proc. Natl. Acad. Sci. U.S.A.">
        <title>Complete genome sequence of the marine planctomycete Pirellula sp. strain 1.</title>
        <authorList>
            <person name="Gloeckner F.O."/>
            <person name="Kube M."/>
            <person name="Bauer M."/>
            <person name="Teeling H."/>
            <person name="Lombardot T."/>
            <person name="Ludwig W."/>
            <person name="Gade D."/>
            <person name="Beck A."/>
            <person name="Borzym K."/>
            <person name="Heitmann K."/>
            <person name="Rabus R."/>
            <person name="Schlesner H."/>
            <person name="Amann R."/>
            <person name="Reinhardt R."/>
        </authorList>
    </citation>
    <scope>NUCLEOTIDE SEQUENCE [LARGE SCALE GENOMIC DNA]</scope>
    <source>
        <strain evidence="2">DSM 10527 / NCIMB 13988 / SH1</strain>
    </source>
</reference>
<accession>Q7UYV6</accession>
<name>Q7UYV6_RHOBA</name>
<dbReference type="Proteomes" id="UP000001025">
    <property type="component" value="Chromosome"/>
</dbReference>
<sequence length="81" mass="9308">MTGEKPGVDRPLLEIDFERRLSTECDVLVNARCGLQENSRARQRLKFLNHFENANRQGCANITAHKKIARCETHRAIKMLS</sequence>
<proteinExistence type="predicted"/>